<name>A0A816BA48_ADIRI</name>
<organism evidence="1 2">
    <name type="scientific">Adineta ricciae</name>
    <name type="common">Rotifer</name>
    <dbReference type="NCBI Taxonomy" id="249248"/>
    <lineage>
        <taxon>Eukaryota</taxon>
        <taxon>Metazoa</taxon>
        <taxon>Spiralia</taxon>
        <taxon>Gnathifera</taxon>
        <taxon>Rotifera</taxon>
        <taxon>Eurotatoria</taxon>
        <taxon>Bdelloidea</taxon>
        <taxon>Adinetida</taxon>
        <taxon>Adinetidae</taxon>
        <taxon>Adineta</taxon>
    </lineage>
</organism>
<evidence type="ECO:0000313" key="2">
    <source>
        <dbReference type="Proteomes" id="UP000663828"/>
    </source>
</evidence>
<proteinExistence type="predicted"/>
<dbReference type="EMBL" id="CAJNOR010006907">
    <property type="protein sequence ID" value="CAF1606319.1"/>
    <property type="molecule type" value="Genomic_DNA"/>
</dbReference>
<gene>
    <name evidence="1" type="ORF">XAT740_LOCUS48322</name>
</gene>
<dbReference type="AlphaFoldDB" id="A0A816BA48"/>
<sequence>MDDSSEIFQSDHLRDAWNLLQEYYDFCRLAHYRRKLEEQLQNAQIPLTRVSWKKLARRVLCNQLFSEEELKEISSNSEDCCIESDIVASQAVVNTLLESCQEDGDKGVDLTNTWSEVSELKQRFQKAASYIPSSRRARKDMCHKIQGYPAGYVDEYSDLELLEQRNDNQQVDLTCVLTSDEQHQMDTGDLIEMSGYRLHNAFYIYRLPQKGIWSQIQQMWSNHQITDFIFNDVHTNTDEGEEGDILFVPAKDEYGYGVPYLFATRANQSLPDGALYKYVDINCPLIARHTQNPTIALVEKHLSERLQNPVYQDEYIGVEMTVEPNRFPQEYVAIVHINHDAKDNVTWTRLAHYNGREAATDLNDNREIFYSRRVLEAEEQYRQKYLSK</sequence>
<reference evidence="1" key="1">
    <citation type="submission" date="2021-02" db="EMBL/GenBank/DDBJ databases">
        <authorList>
            <person name="Nowell W R."/>
        </authorList>
    </citation>
    <scope>NUCLEOTIDE SEQUENCE</scope>
</reference>
<protein>
    <submittedName>
        <fullName evidence="1">Uncharacterized protein</fullName>
    </submittedName>
</protein>
<accession>A0A816BA48</accession>
<keyword evidence="2" id="KW-1185">Reference proteome</keyword>
<evidence type="ECO:0000313" key="1">
    <source>
        <dbReference type="EMBL" id="CAF1606319.1"/>
    </source>
</evidence>
<dbReference type="Proteomes" id="UP000663828">
    <property type="component" value="Unassembled WGS sequence"/>
</dbReference>
<comment type="caution">
    <text evidence="1">The sequence shown here is derived from an EMBL/GenBank/DDBJ whole genome shotgun (WGS) entry which is preliminary data.</text>
</comment>